<dbReference type="AlphaFoldDB" id="A0A7I7QZI1"/>
<dbReference type="PROSITE" id="PS50043">
    <property type="entry name" value="HTH_LUXR_2"/>
    <property type="match status" value="1"/>
</dbReference>
<evidence type="ECO:0000313" key="6">
    <source>
        <dbReference type="Proteomes" id="UP000467193"/>
    </source>
</evidence>
<dbReference type="KEGG" id="msei:MSEDJ_58700"/>
<evidence type="ECO:0000256" key="3">
    <source>
        <dbReference type="ARBA" id="ARBA00023163"/>
    </source>
</evidence>
<dbReference type="SMART" id="SM00421">
    <property type="entry name" value="HTH_LUXR"/>
    <property type="match status" value="1"/>
</dbReference>
<dbReference type="PANTHER" id="PTHR44688:SF16">
    <property type="entry name" value="DNA-BINDING TRANSCRIPTIONAL ACTIVATOR DEVR_DOSR"/>
    <property type="match status" value="1"/>
</dbReference>
<organism evidence="5 6">
    <name type="scientific">Mycolicibacterium sediminis</name>
    <dbReference type="NCBI Taxonomy" id="1286180"/>
    <lineage>
        <taxon>Bacteria</taxon>
        <taxon>Bacillati</taxon>
        <taxon>Actinomycetota</taxon>
        <taxon>Actinomycetes</taxon>
        <taxon>Mycobacteriales</taxon>
        <taxon>Mycobacteriaceae</taxon>
        <taxon>Mycolicibacterium</taxon>
    </lineage>
</organism>
<dbReference type="CDD" id="cd06170">
    <property type="entry name" value="LuxR_C_like"/>
    <property type="match status" value="1"/>
</dbReference>
<dbReference type="SMART" id="SM00382">
    <property type="entry name" value="AAA"/>
    <property type="match status" value="1"/>
</dbReference>
<dbReference type="EMBL" id="AP022588">
    <property type="protein sequence ID" value="BBY31774.1"/>
    <property type="molecule type" value="Genomic_DNA"/>
</dbReference>
<dbReference type="InterPro" id="IPR016032">
    <property type="entry name" value="Sig_transdc_resp-reg_C-effctor"/>
</dbReference>
<keyword evidence="3" id="KW-0804">Transcription</keyword>
<dbReference type="InterPro" id="IPR003593">
    <property type="entry name" value="AAA+_ATPase"/>
</dbReference>
<dbReference type="Pfam" id="PF00196">
    <property type="entry name" value="GerE"/>
    <property type="match status" value="1"/>
</dbReference>
<proteinExistence type="predicted"/>
<dbReference type="InterPro" id="IPR041664">
    <property type="entry name" value="AAA_16"/>
</dbReference>
<feature type="domain" description="HTH luxR-type" evidence="4">
    <location>
        <begin position="861"/>
        <end position="923"/>
    </location>
</feature>
<sequence length="923" mass="97815">MSPHRFQIVGRDELVALTRAVVRGADTAPPAVLLVGESGIGKTALLHFAVRAADDQLCVVFAAGVAGESHGYAALAGLLWPVLPSAATLPHALRDALTEAMHGPPAVARPALIRDAVIAVLEAAAVERPVLLVIDDVDLFNDEMRDLLVGVAAQLITTRVRAVLTAHRRHVLAGVGRALRTVEIGPLSPRDSALLVDSQPEQPNPSVRGEIIRWSRGNPLALIEFTRAYARNGTSTFHGATLSGGAGTHPLFADRIAALPADTRRLLLFAAAGTGRETVDAVTAAAGLGSHFAAWEPARRDGYVEFTDERRIVFAHALLRAAAYASGDFGEQRAAHLALAAIAGLEASARAWHLGSAAPGSDEMIAAMLEATASQSAPRADELERARALQRAAELSPDRVDAARRYALAAGAANFAGDPAWALSMTEMPLRESDDPNVTGYAALIRASILLQSGRAGAAFGVIDAVLAGPWPDDGHLVLALLYSAGGAAYYTGDVEHRRRLRGWLDRVGATPPTPSAFPLPFPPAAADFQLAYVGMYADTAAADARPVLPAPVDRPTVPELEPVRRLIGGTMAFATDDTVTAATELTGAIESLAAAGGLRGFGFAVAPLAWSLLDTGRWTKLAEMLDEVAELCAVVRGSTLVERETLACQAQWMAMRGDVDGATLAVSRARESAASAGGPPCVTEVNLHRAAGWIDVATGDFDAAYRRFRAMFDADGRPVHFVVSHRALADLAWSAARSGRIEEAAPLAAAIGRGLGSAPSVRLRLLRHQATALTTDGHLAERHYKLAVFDPAGEQWPLERARARLHYGEWLRRARRPAEARPLLAAALEVFERLGAEPLAGIARAELRAAGVTTTSTEDAGDLLGALTAQERQIVTLAASGLTNREIAERLRLSPRTVASHLYHVYPKLGVSRRHELREFTS</sequence>
<dbReference type="Pfam" id="PF13191">
    <property type="entry name" value="AAA_16"/>
    <property type="match status" value="1"/>
</dbReference>
<dbReference type="GO" id="GO:0003677">
    <property type="term" value="F:DNA binding"/>
    <property type="evidence" value="ECO:0007669"/>
    <property type="project" value="UniProtKB-KW"/>
</dbReference>
<dbReference type="SUPFAM" id="SSF46894">
    <property type="entry name" value="C-terminal effector domain of the bipartite response regulators"/>
    <property type="match status" value="1"/>
</dbReference>
<keyword evidence="2" id="KW-0238">DNA-binding</keyword>
<dbReference type="Gene3D" id="3.40.50.300">
    <property type="entry name" value="P-loop containing nucleotide triphosphate hydrolases"/>
    <property type="match status" value="1"/>
</dbReference>
<protein>
    <submittedName>
        <fullName evidence="5">Transcriptional regulator</fullName>
    </submittedName>
</protein>
<dbReference type="SUPFAM" id="SSF52540">
    <property type="entry name" value="P-loop containing nucleoside triphosphate hydrolases"/>
    <property type="match status" value="1"/>
</dbReference>
<dbReference type="PRINTS" id="PR00038">
    <property type="entry name" value="HTHLUXR"/>
</dbReference>
<name>A0A7I7QZI1_9MYCO</name>
<dbReference type="GO" id="GO:0006355">
    <property type="term" value="P:regulation of DNA-templated transcription"/>
    <property type="evidence" value="ECO:0007669"/>
    <property type="project" value="InterPro"/>
</dbReference>
<dbReference type="Gene3D" id="1.10.10.10">
    <property type="entry name" value="Winged helix-like DNA-binding domain superfamily/Winged helix DNA-binding domain"/>
    <property type="match status" value="1"/>
</dbReference>
<gene>
    <name evidence="5" type="ORF">MSEDJ_58700</name>
</gene>
<accession>A0A7I7QZI1</accession>
<evidence type="ECO:0000256" key="1">
    <source>
        <dbReference type="ARBA" id="ARBA00023015"/>
    </source>
</evidence>
<evidence type="ECO:0000313" key="5">
    <source>
        <dbReference type="EMBL" id="BBY31774.1"/>
    </source>
</evidence>
<keyword evidence="6" id="KW-1185">Reference proteome</keyword>
<dbReference type="Proteomes" id="UP000467193">
    <property type="component" value="Chromosome"/>
</dbReference>
<dbReference type="InterPro" id="IPR027417">
    <property type="entry name" value="P-loop_NTPase"/>
</dbReference>
<dbReference type="InterPro" id="IPR000792">
    <property type="entry name" value="Tscrpt_reg_LuxR_C"/>
</dbReference>
<dbReference type="PANTHER" id="PTHR44688">
    <property type="entry name" value="DNA-BINDING TRANSCRIPTIONAL ACTIVATOR DEVR_DOSR"/>
    <property type="match status" value="1"/>
</dbReference>
<evidence type="ECO:0000259" key="4">
    <source>
        <dbReference type="PROSITE" id="PS50043"/>
    </source>
</evidence>
<dbReference type="PROSITE" id="PS00622">
    <property type="entry name" value="HTH_LUXR_1"/>
    <property type="match status" value="1"/>
</dbReference>
<reference evidence="5 6" key="1">
    <citation type="journal article" date="2019" name="Emerg. Microbes Infect.">
        <title>Comprehensive subspecies identification of 175 nontuberculous mycobacteria species based on 7547 genomic profiles.</title>
        <authorList>
            <person name="Matsumoto Y."/>
            <person name="Kinjo T."/>
            <person name="Motooka D."/>
            <person name="Nabeya D."/>
            <person name="Jung N."/>
            <person name="Uechi K."/>
            <person name="Horii T."/>
            <person name="Iida T."/>
            <person name="Fujita J."/>
            <person name="Nakamura S."/>
        </authorList>
    </citation>
    <scope>NUCLEOTIDE SEQUENCE [LARGE SCALE GENOMIC DNA]</scope>
    <source>
        <strain evidence="5 6">JCM 17899</strain>
    </source>
</reference>
<dbReference type="InterPro" id="IPR036388">
    <property type="entry name" value="WH-like_DNA-bd_sf"/>
</dbReference>
<keyword evidence="1" id="KW-0805">Transcription regulation</keyword>
<dbReference type="RefSeq" id="WP_163801209.1">
    <property type="nucleotide sequence ID" value="NZ_AP022588.1"/>
</dbReference>
<evidence type="ECO:0000256" key="2">
    <source>
        <dbReference type="ARBA" id="ARBA00023125"/>
    </source>
</evidence>